<dbReference type="Pfam" id="PF16016">
    <property type="entry name" value="VASt"/>
    <property type="match status" value="1"/>
</dbReference>
<dbReference type="Proteomes" id="UP000287166">
    <property type="component" value="Unassembled WGS sequence"/>
</dbReference>
<dbReference type="InParanoid" id="A0A401G569"/>
<dbReference type="RefSeq" id="XP_027608217.1">
    <property type="nucleotide sequence ID" value="XM_027752416.1"/>
</dbReference>
<dbReference type="GO" id="GO:0032934">
    <property type="term" value="F:sterol binding"/>
    <property type="evidence" value="ECO:0007669"/>
    <property type="project" value="TreeGrafter"/>
</dbReference>
<dbReference type="PANTHER" id="PTHR23319:SF4">
    <property type="entry name" value="GRAM DOMAIN CONTAINING 1B, ISOFORM E"/>
    <property type="match status" value="1"/>
</dbReference>
<feature type="compositionally biased region" description="Basic and acidic residues" evidence="6">
    <location>
        <begin position="429"/>
        <end position="439"/>
    </location>
</feature>
<feature type="compositionally biased region" description="Polar residues" evidence="6">
    <location>
        <begin position="340"/>
        <end position="363"/>
    </location>
</feature>
<dbReference type="GO" id="GO:0140268">
    <property type="term" value="C:endoplasmic reticulum-plasma membrane contact site"/>
    <property type="evidence" value="ECO:0007669"/>
    <property type="project" value="TreeGrafter"/>
</dbReference>
<dbReference type="STRING" id="139825.A0A401G569"/>
<dbReference type="SMART" id="SM00568">
    <property type="entry name" value="GRAM"/>
    <property type="match status" value="1"/>
</dbReference>
<dbReference type="OrthoDB" id="2162691at2759"/>
<dbReference type="Pfam" id="PF02893">
    <property type="entry name" value="GRAM"/>
    <property type="match status" value="1"/>
</dbReference>
<evidence type="ECO:0000256" key="7">
    <source>
        <dbReference type="SAM" id="Phobius"/>
    </source>
</evidence>
<feature type="compositionally biased region" description="Low complexity" evidence="6">
    <location>
        <begin position="40"/>
        <end position="51"/>
    </location>
</feature>
<name>A0A401G569_9APHY</name>
<feature type="domain" description="VASt" evidence="8">
    <location>
        <begin position="645"/>
        <end position="816"/>
    </location>
</feature>
<evidence type="ECO:0000256" key="3">
    <source>
        <dbReference type="ARBA" id="ARBA00022692"/>
    </source>
</evidence>
<keyword evidence="4 7" id="KW-1133">Transmembrane helix</keyword>
<feature type="compositionally biased region" description="Low complexity" evidence="6">
    <location>
        <begin position="243"/>
        <end position="254"/>
    </location>
</feature>
<protein>
    <recommendedName>
        <fullName evidence="8">VASt domain-containing protein</fullName>
    </recommendedName>
</protein>
<dbReference type="InterPro" id="IPR031968">
    <property type="entry name" value="VASt"/>
</dbReference>
<sequence length="1004" mass="109711">MPSNFFSKLVKNASSQYAPEHPRSPSPSPKRQLPSNGVNSASSTASTSRSRSYSESKPRQPSSEDESSDNPNVTVVPPSPRSASQGSDLTDEDATPRAEVPPTLGKHYGNGTIDSRKRRPSSLAQVTTNAPPSQTTTSAPTDEEGLATPTPASRTTFHEQPAPEHTISPVRSFGNLRKKSPSPNHPRSSTIATDQSRTPQSPLEVSHVPSAATQKSSSQGKSSRSKKSKAKDVQLPSRHERSASVPSTFSSSSLPQPPNISVMEDGTITSPTVSESPTEEMPSMRLLSSNTLPNFSSSLTVPDNADAVSIRSNSSTVTTSKKMRWRRRSTHSGNAPAPGQSPSANVSSTSLSPTKRKGTGSSLASALAVPGGLVMSSAGMSIPPISVDTPSSPGNSSLSSRKRRDSDFPRTPPSGRSRRTSLSYPTSELSDRDSFHSGEDIIGLSEDDDDDLDLDPDDIPVTGFAVASNKRNQDFHEQFPTIPEGDYLIEDYGCALQREILIQGRLYISENHMCFHANIFGWITDLCIPMYDVTALDKRMTAFVIPNAIQVTTHTAKYTFTSFLSRDTAFDVIFNVWRLARPETSSIGSLAQSPRGSLDGPSGVMEAGVATRNGNGLATPPGEVVSGKGLRGKVTRCACGRAGEHFNEVAMESVLPGTPEKIYNLMFTSGFIKDFMRDDQKLTDIQISDWMPTADNPKLLARVMSYIKPLNGSIGPRSTKCELRDETIHCDFDQYVAMMTTTRTPDVPSGGVFSVKTRTCITWASSISTKVLVTTQVEWTGRSFIKGIIEKNALDGQRMYHADLDKAMRDYIHAHQSEFIPEGVDAAAVEESTEAQAPEVPVLAERPQPSEEEVRKSREYERNQRGLQWAYETFEGTAKVARQSTEGALELLRDAWDQSSTTTILYFVIIFLAISNIWTLGMVGRKEEVGRRKEMKRTDEREKWVQGIVQALWEELIANRNTPGAAPWLRSTGDWKEEVAEINVVLDAIDQRVESIRESLKDLD</sequence>
<dbReference type="GeneID" id="38774221"/>
<comment type="subcellular location">
    <subcellularLocation>
        <location evidence="1">Membrane</location>
        <topology evidence="1">Single-pass membrane protein</topology>
    </subcellularLocation>
</comment>
<feature type="region of interest" description="Disordered" evidence="6">
    <location>
        <begin position="384"/>
        <end position="456"/>
    </location>
</feature>
<feature type="region of interest" description="Disordered" evidence="6">
    <location>
        <begin position="310"/>
        <end position="363"/>
    </location>
</feature>
<feature type="region of interest" description="Disordered" evidence="6">
    <location>
        <begin position="1"/>
        <end position="284"/>
    </location>
</feature>
<keyword evidence="5 7" id="KW-0472">Membrane</keyword>
<accession>A0A401G569</accession>
<dbReference type="CDD" id="cd13220">
    <property type="entry name" value="PH-GRAM_GRAMDC"/>
    <property type="match status" value="1"/>
</dbReference>
<dbReference type="GO" id="GO:0005739">
    <property type="term" value="C:mitochondrion"/>
    <property type="evidence" value="ECO:0007669"/>
    <property type="project" value="TreeGrafter"/>
</dbReference>
<comment type="similarity">
    <text evidence="2">Belongs to the YSP2 family.</text>
</comment>
<dbReference type="GO" id="GO:0032541">
    <property type="term" value="C:cortical endoplasmic reticulum"/>
    <property type="evidence" value="ECO:0007669"/>
    <property type="project" value="TreeGrafter"/>
</dbReference>
<keyword evidence="3 7" id="KW-0812">Transmembrane</keyword>
<dbReference type="InterPro" id="IPR011993">
    <property type="entry name" value="PH-like_dom_sf"/>
</dbReference>
<feature type="compositionally biased region" description="Polar residues" evidence="6">
    <location>
        <begin position="181"/>
        <end position="203"/>
    </location>
</feature>
<feature type="compositionally biased region" description="Low complexity" evidence="6">
    <location>
        <begin position="210"/>
        <end position="222"/>
    </location>
</feature>
<dbReference type="GO" id="GO:0005886">
    <property type="term" value="C:plasma membrane"/>
    <property type="evidence" value="ECO:0007669"/>
    <property type="project" value="TreeGrafter"/>
</dbReference>
<feature type="compositionally biased region" description="Low complexity" evidence="6">
    <location>
        <begin position="127"/>
        <end position="140"/>
    </location>
</feature>
<dbReference type="PROSITE" id="PS51778">
    <property type="entry name" value="VAST"/>
    <property type="match status" value="1"/>
</dbReference>
<keyword evidence="10" id="KW-1185">Reference proteome</keyword>
<dbReference type="GO" id="GO:0005789">
    <property type="term" value="C:endoplasmic reticulum membrane"/>
    <property type="evidence" value="ECO:0007669"/>
    <property type="project" value="TreeGrafter"/>
</dbReference>
<evidence type="ECO:0000256" key="1">
    <source>
        <dbReference type="ARBA" id="ARBA00004167"/>
    </source>
</evidence>
<proteinExistence type="inferred from homology"/>
<feature type="compositionally biased region" description="Polar residues" evidence="6">
    <location>
        <begin position="1"/>
        <end position="17"/>
    </location>
</feature>
<organism evidence="9 10">
    <name type="scientific">Sparassis crispa</name>
    <dbReference type="NCBI Taxonomy" id="139825"/>
    <lineage>
        <taxon>Eukaryota</taxon>
        <taxon>Fungi</taxon>
        <taxon>Dikarya</taxon>
        <taxon>Basidiomycota</taxon>
        <taxon>Agaricomycotina</taxon>
        <taxon>Agaricomycetes</taxon>
        <taxon>Polyporales</taxon>
        <taxon>Sparassidaceae</taxon>
        <taxon>Sparassis</taxon>
    </lineage>
</organism>
<evidence type="ECO:0000256" key="5">
    <source>
        <dbReference type="ARBA" id="ARBA00023136"/>
    </source>
</evidence>
<evidence type="ECO:0000256" key="4">
    <source>
        <dbReference type="ARBA" id="ARBA00022989"/>
    </source>
</evidence>
<evidence type="ECO:0000313" key="9">
    <source>
        <dbReference type="EMBL" id="GBE77304.1"/>
    </source>
</evidence>
<comment type="caution">
    <text evidence="9">The sequence shown here is derived from an EMBL/GenBank/DDBJ whole genome shotgun (WGS) entry which is preliminary data.</text>
</comment>
<evidence type="ECO:0000313" key="10">
    <source>
        <dbReference type="Proteomes" id="UP000287166"/>
    </source>
</evidence>
<dbReference type="AlphaFoldDB" id="A0A401G569"/>
<dbReference type="GO" id="GO:0032366">
    <property type="term" value="P:intracellular sterol transport"/>
    <property type="evidence" value="ECO:0007669"/>
    <property type="project" value="TreeGrafter"/>
</dbReference>
<dbReference type="PANTHER" id="PTHR23319">
    <property type="entry name" value="GRAM DOMAIN CONTAINING 1B, ISOFORM E"/>
    <property type="match status" value="1"/>
</dbReference>
<reference evidence="9 10" key="1">
    <citation type="journal article" date="2018" name="Sci. Rep.">
        <title>Genome sequence of the cauliflower mushroom Sparassis crispa (Hanabiratake) and its association with beneficial usage.</title>
        <authorList>
            <person name="Kiyama R."/>
            <person name="Furutani Y."/>
            <person name="Kawaguchi K."/>
            <person name="Nakanishi T."/>
        </authorList>
    </citation>
    <scope>NUCLEOTIDE SEQUENCE [LARGE SCALE GENOMIC DNA]</scope>
</reference>
<feature type="compositionally biased region" description="Acidic residues" evidence="6">
    <location>
        <begin position="445"/>
        <end position="456"/>
    </location>
</feature>
<evidence type="ECO:0000256" key="6">
    <source>
        <dbReference type="SAM" id="MobiDB-lite"/>
    </source>
</evidence>
<gene>
    <name evidence="9" type="ORF">SCP_0101770</name>
</gene>
<feature type="compositionally biased region" description="Polar residues" evidence="6">
    <location>
        <begin position="310"/>
        <end position="320"/>
    </location>
</feature>
<dbReference type="InterPro" id="IPR051482">
    <property type="entry name" value="Cholesterol_transport"/>
</dbReference>
<feature type="compositionally biased region" description="Basic residues" evidence="6">
    <location>
        <begin position="321"/>
        <end position="330"/>
    </location>
</feature>
<dbReference type="InterPro" id="IPR004182">
    <property type="entry name" value="GRAM"/>
</dbReference>
<dbReference type="GO" id="GO:0120015">
    <property type="term" value="F:sterol transfer activity"/>
    <property type="evidence" value="ECO:0007669"/>
    <property type="project" value="TreeGrafter"/>
</dbReference>
<feature type="transmembrane region" description="Helical" evidence="7">
    <location>
        <begin position="904"/>
        <end position="923"/>
    </location>
</feature>
<feature type="compositionally biased region" description="Polar residues" evidence="6">
    <location>
        <begin position="267"/>
        <end position="276"/>
    </location>
</feature>
<dbReference type="EMBL" id="BFAD01000001">
    <property type="protein sequence ID" value="GBE77304.1"/>
    <property type="molecule type" value="Genomic_DNA"/>
</dbReference>
<dbReference type="Gene3D" id="2.30.29.30">
    <property type="entry name" value="Pleckstrin-homology domain (PH domain)/Phosphotyrosine-binding domain (PTB)"/>
    <property type="match status" value="1"/>
</dbReference>
<evidence type="ECO:0000256" key="2">
    <source>
        <dbReference type="ARBA" id="ARBA00006582"/>
    </source>
</evidence>
<evidence type="ECO:0000259" key="8">
    <source>
        <dbReference type="PROSITE" id="PS51778"/>
    </source>
</evidence>